<reference evidence="1" key="1">
    <citation type="submission" date="2020-08" db="EMBL/GenBank/DDBJ databases">
        <title>Multicomponent nature underlies the extraordinary mechanical properties of spider dragline silk.</title>
        <authorList>
            <person name="Kono N."/>
            <person name="Nakamura H."/>
            <person name="Mori M."/>
            <person name="Yoshida Y."/>
            <person name="Ohtoshi R."/>
            <person name="Malay A.D."/>
            <person name="Moran D.A.P."/>
            <person name="Tomita M."/>
            <person name="Numata K."/>
            <person name="Arakawa K."/>
        </authorList>
    </citation>
    <scope>NUCLEOTIDE SEQUENCE</scope>
</reference>
<dbReference type="AlphaFoldDB" id="A0A8X6WTH2"/>
<proteinExistence type="predicted"/>
<comment type="caution">
    <text evidence="1">The sequence shown here is derived from an EMBL/GenBank/DDBJ whole genome shotgun (WGS) entry which is preliminary data.</text>
</comment>
<sequence>MVESMVVYRCFEHGHVDEFKGVLLGLVQDLVNSGANGALRSLLCAPSINLDSCRSMVRGIVLLKELILLRKNRQHA</sequence>
<name>A0A8X6WTH2_9ARAC</name>
<dbReference type="EMBL" id="BMAV01002221">
    <property type="protein sequence ID" value="GFY41004.1"/>
    <property type="molecule type" value="Genomic_DNA"/>
</dbReference>
<protein>
    <submittedName>
        <fullName evidence="1">Uncharacterized protein</fullName>
    </submittedName>
</protein>
<gene>
    <name evidence="1" type="ORF">TNIN_130741</name>
</gene>
<dbReference type="Proteomes" id="UP000886998">
    <property type="component" value="Unassembled WGS sequence"/>
</dbReference>
<evidence type="ECO:0000313" key="2">
    <source>
        <dbReference type="Proteomes" id="UP000886998"/>
    </source>
</evidence>
<keyword evidence="2" id="KW-1185">Reference proteome</keyword>
<accession>A0A8X6WTH2</accession>
<evidence type="ECO:0000313" key="1">
    <source>
        <dbReference type="EMBL" id="GFY41004.1"/>
    </source>
</evidence>
<organism evidence="1 2">
    <name type="scientific">Trichonephila inaurata madagascariensis</name>
    <dbReference type="NCBI Taxonomy" id="2747483"/>
    <lineage>
        <taxon>Eukaryota</taxon>
        <taxon>Metazoa</taxon>
        <taxon>Ecdysozoa</taxon>
        <taxon>Arthropoda</taxon>
        <taxon>Chelicerata</taxon>
        <taxon>Arachnida</taxon>
        <taxon>Araneae</taxon>
        <taxon>Araneomorphae</taxon>
        <taxon>Entelegynae</taxon>
        <taxon>Araneoidea</taxon>
        <taxon>Nephilidae</taxon>
        <taxon>Trichonephila</taxon>
        <taxon>Trichonephila inaurata</taxon>
    </lineage>
</organism>